<name>A0A1I1DS63_9BURK</name>
<dbReference type="InterPro" id="IPR036034">
    <property type="entry name" value="PDZ_sf"/>
</dbReference>
<evidence type="ECO:0000313" key="2">
    <source>
        <dbReference type="EMBL" id="SFB77825.1"/>
    </source>
</evidence>
<organism evidence="2 3">
    <name type="scientific">Massilia yuzhufengensis</name>
    <dbReference type="NCBI Taxonomy" id="1164594"/>
    <lineage>
        <taxon>Bacteria</taxon>
        <taxon>Pseudomonadati</taxon>
        <taxon>Pseudomonadota</taxon>
        <taxon>Betaproteobacteria</taxon>
        <taxon>Burkholderiales</taxon>
        <taxon>Oxalobacteraceae</taxon>
        <taxon>Telluria group</taxon>
        <taxon>Massilia</taxon>
    </lineage>
</organism>
<dbReference type="InterPro" id="IPR041613">
    <property type="entry name" value="Pept_S41_N"/>
</dbReference>
<dbReference type="STRING" id="1164594.SAMN05216204_101366"/>
<dbReference type="GO" id="GO:0004175">
    <property type="term" value="F:endopeptidase activity"/>
    <property type="evidence" value="ECO:0007669"/>
    <property type="project" value="TreeGrafter"/>
</dbReference>
<dbReference type="GO" id="GO:0006508">
    <property type="term" value="P:proteolysis"/>
    <property type="evidence" value="ECO:0007669"/>
    <property type="project" value="UniProtKB-KW"/>
</dbReference>
<proteinExistence type="predicted"/>
<dbReference type="Proteomes" id="UP000198639">
    <property type="component" value="Unassembled WGS sequence"/>
</dbReference>
<dbReference type="Pfam" id="PF00595">
    <property type="entry name" value="PDZ"/>
    <property type="match status" value="1"/>
</dbReference>
<dbReference type="GO" id="GO:0008236">
    <property type="term" value="F:serine-type peptidase activity"/>
    <property type="evidence" value="ECO:0007669"/>
    <property type="project" value="InterPro"/>
</dbReference>
<dbReference type="SUPFAM" id="SSF50156">
    <property type="entry name" value="PDZ domain-like"/>
    <property type="match status" value="1"/>
</dbReference>
<dbReference type="Pfam" id="PF18294">
    <property type="entry name" value="Pept_S41_N"/>
    <property type="match status" value="1"/>
</dbReference>
<dbReference type="SMART" id="SM00245">
    <property type="entry name" value="TSPc"/>
    <property type="match status" value="1"/>
</dbReference>
<dbReference type="SMART" id="SM00228">
    <property type="entry name" value="PDZ"/>
    <property type="match status" value="1"/>
</dbReference>
<dbReference type="EMBL" id="FOLD01000001">
    <property type="protein sequence ID" value="SFB77825.1"/>
    <property type="molecule type" value="Genomic_DNA"/>
</dbReference>
<dbReference type="Gene3D" id="3.90.226.10">
    <property type="entry name" value="2-enoyl-CoA Hydratase, Chain A, domain 1"/>
    <property type="match status" value="1"/>
</dbReference>
<accession>A0A1I1DS63</accession>
<dbReference type="Pfam" id="PF03572">
    <property type="entry name" value="Peptidase_S41"/>
    <property type="match status" value="1"/>
</dbReference>
<dbReference type="PANTHER" id="PTHR32060:SF30">
    <property type="entry name" value="CARBOXY-TERMINAL PROCESSING PROTEASE CTPA"/>
    <property type="match status" value="1"/>
</dbReference>
<dbReference type="Gene3D" id="2.30.42.10">
    <property type="match status" value="1"/>
</dbReference>
<dbReference type="GO" id="GO:0007165">
    <property type="term" value="P:signal transduction"/>
    <property type="evidence" value="ECO:0007669"/>
    <property type="project" value="TreeGrafter"/>
</dbReference>
<keyword evidence="2" id="KW-0645">Protease</keyword>
<dbReference type="GO" id="GO:0030288">
    <property type="term" value="C:outer membrane-bounded periplasmic space"/>
    <property type="evidence" value="ECO:0007669"/>
    <property type="project" value="TreeGrafter"/>
</dbReference>
<protein>
    <submittedName>
        <fullName evidence="2">C-terminal processing protease CtpA/Prc, contains a PDZ domain</fullName>
    </submittedName>
</protein>
<dbReference type="PROSITE" id="PS50106">
    <property type="entry name" value="PDZ"/>
    <property type="match status" value="1"/>
</dbReference>
<dbReference type="Gene3D" id="3.30.750.170">
    <property type="match status" value="1"/>
</dbReference>
<evidence type="ECO:0000313" key="3">
    <source>
        <dbReference type="Proteomes" id="UP000198639"/>
    </source>
</evidence>
<reference evidence="3" key="1">
    <citation type="submission" date="2016-10" db="EMBL/GenBank/DDBJ databases">
        <authorList>
            <person name="Varghese N."/>
            <person name="Submissions S."/>
        </authorList>
    </citation>
    <scope>NUCLEOTIDE SEQUENCE [LARGE SCALE GENOMIC DNA]</scope>
    <source>
        <strain evidence="3">CGMCC 1.12041</strain>
    </source>
</reference>
<sequence>MAPTIIDRMKSPFAHGRATTAPRLIASLFAASFVLAGCGGGGGSPGVGANPGQTGQNPPPTIPVTPTPPVTSTPPTAADLDPNTLGNAFTTYWNLCAKPRTGLDPDGRPFPDKQGTLLDELKFLRAWSNEYYLWYNEIPNTYKMADFTNPIDYFNVLKTSALTESGQPKDRYHFTYTTEEWEKLQSSGIDLGYGVTWKRNSATAPRTWIVSLVEPGSPAAAAGLRRGDMLTRVDGVDFVNATGADAVNRINAGLFPESAGSAHQFTLQRGGVPYDVTMTGAEVRVDPVKNVQVLDTPTGKVGYLSFETHNQVSEKELVDAFTTFQQAAVSDLVLDMRYNGGGLLYIASELSYMVAGPDATRGKIFERPLYNDKTALQPAIPFLSTAYGFSSPNPVRAGTPLPYLGLKRVTVLTTAGSCSASEAVINGLRGADIQVDVIGSQTCGKPYGFTPVPNCGTTYFSIEFKGANNKGFGDYADGLAPTCQVADDLSREIGDPAEGLLAAALAYRQTGICPPATRAREVKMDIVRHPAKEISIYTRPRP</sequence>
<keyword evidence="2" id="KW-0378">Hydrolase</keyword>
<evidence type="ECO:0000259" key="1">
    <source>
        <dbReference type="PROSITE" id="PS50106"/>
    </source>
</evidence>
<keyword evidence="3" id="KW-1185">Reference proteome</keyword>
<dbReference type="InterPro" id="IPR005151">
    <property type="entry name" value="Tail-specific_protease"/>
</dbReference>
<dbReference type="InterPro" id="IPR001478">
    <property type="entry name" value="PDZ"/>
</dbReference>
<dbReference type="AlphaFoldDB" id="A0A1I1DS63"/>
<dbReference type="PANTHER" id="PTHR32060">
    <property type="entry name" value="TAIL-SPECIFIC PROTEASE"/>
    <property type="match status" value="1"/>
</dbReference>
<feature type="domain" description="PDZ" evidence="1">
    <location>
        <begin position="186"/>
        <end position="250"/>
    </location>
</feature>
<dbReference type="SUPFAM" id="SSF52096">
    <property type="entry name" value="ClpP/crotonase"/>
    <property type="match status" value="1"/>
</dbReference>
<gene>
    <name evidence="2" type="ORF">SAMN05216204_101366</name>
</gene>
<dbReference type="InterPro" id="IPR029045">
    <property type="entry name" value="ClpP/crotonase-like_dom_sf"/>
</dbReference>